<gene>
    <name evidence="2" type="ORF">ABB34_06035</name>
</gene>
<name>A0A0R0E954_9GAMM</name>
<dbReference type="STRING" id="659018.ABB34_06035"/>
<dbReference type="SUPFAM" id="SSF143422">
    <property type="entry name" value="Transposase IS200-like"/>
    <property type="match status" value="1"/>
</dbReference>
<evidence type="ECO:0000313" key="2">
    <source>
        <dbReference type="EMBL" id="KRG86766.1"/>
    </source>
</evidence>
<dbReference type="PATRIC" id="fig|659018.3.peg.1132"/>
<protein>
    <recommendedName>
        <fullName evidence="1">Transposase IS200-like domain-containing protein</fullName>
    </recommendedName>
</protein>
<dbReference type="PANTHER" id="PTHR36966:SF1">
    <property type="entry name" value="REP-ASSOCIATED TYROSINE TRANSPOSASE"/>
    <property type="match status" value="1"/>
</dbReference>
<evidence type="ECO:0000259" key="1">
    <source>
        <dbReference type="SMART" id="SM01321"/>
    </source>
</evidence>
<dbReference type="PANTHER" id="PTHR36966">
    <property type="entry name" value="REP-ASSOCIATED TYROSINE TRANSPOSASE"/>
    <property type="match status" value="1"/>
</dbReference>
<sequence>MPRYRRHFMEGQTVFLTLATAGRRPWLAIHNARDIVLDALRQTRGHHPFTHKGHVLLDDHLHLLLAPRVGVAIPGLVGSFKRAAMARLSAETGRRLWQPRYYDHIIRDDADFARHLDYLHFNPVKHGLVEDAMDWRWSSVHAWKARGIYPEGRGKREPERIRCMTE</sequence>
<dbReference type="InterPro" id="IPR036515">
    <property type="entry name" value="Transposase_17_sf"/>
</dbReference>
<dbReference type="GO" id="GO:0004803">
    <property type="term" value="F:transposase activity"/>
    <property type="evidence" value="ECO:0007669"/>
    <property type="project" value="InterPro"/>
</dbReference>
<dbReference type="Gene3D" id="3.30.70.1290">
    <property type="entry name" value="Transposase IS200-like"/>
    <property type="match status" value="1"/>
</dbReference>
<dbReference type="Proteomes" id="UP000050940">
    <property type="component" value="Unassembled WGS sequence"/>
</dbReference>
<reference evidence="2 3" key="1">
    <citation type="submission" date="2015-05" db="EMBL/GenBank/DDBJ databases">
        <title>Genome sequencing and analysis of members of genus Stenotrophomonas.</title>
        <authorList>
            <person name="Patil P.P."/>
            <person name="Midha S."/>
            <person name="Patil P.B."/>
        </authorList>
    </citation>
    <scope>NUCLEOTIDE SEQUENCE [LARGE SCALE GENOMIC DNA]</scope>
    <source>
        <strain evidence="2 3">JCM 16244</strain>
    </source>
</reference>
<evidence type="ECO:0000313" key="3">
    <source>
        <dbReference type="Proteomes" id="UP000050940"/>
    </source>
</evidence>
<dbReference type="GO" id="GO:0006313">
    <property type="term" value="P:DNA transposition"/>
    <property type="evidence" value="ECO:0007669"/>
    <property type="project" value="InterPro"/>
</dbReference>
<feature type="domain" description="Transposase IS200-like" evidence="1">
    <location>
        <begin position="9"/>
        <end position="122"/>
    </location>
</feature>
<organism evidence="2 3">
    <name type="scientific">Stenotrophomonas daejeonensis</name>
    <dbReference type="NCBI Taxonomy" id="659018"/>
    <lineage>
        <taxon>Bacteria</taxon>
        <taxon>Pseudomonadati</taxon>
        <taxon>Pseudomonadota</taxon>
        <taxon>Gammaproteobacteria</taxon>
        <taxon>Lysobacterales</taxon>
        <taxon>Lysobacteraceae</taxon>
        <taxon>Stenotrophomonas</taxon>
    </lineage>
</organism>
<keyword evidence="3" id="KW-1185">Reference proteome</keyword>
<dbReference type="NCBIfam" id="NF047646">
    <property type="entry name" value="REP_Tyr_transpos"/>
    <property type="match status" value="1"/>
</dbReference>
<accession>A0A0R0E954</accession>
<dbReference type="InterPro" id="IPR002686">
    <property type="entry name" value="Transposase_17"/>
</dbReference>
<dbReference type="EMBL" id="LDJP01000032">
    <property type="protein sequence ID" value="KRG86766.1"/>
    <property type="molecule type" value="Genomic_DNA"/>
</dbReference>
<comment type="caution">
    <text evidence="2">The sequence shown here is derived from an EMBL/GenBank/DDBJ whole genome shotgun (WGS) entry which is preliminary data.</text>
</comment>
<dbReference type="AlphaFoldDB" id="A0A0R0E954"/>
<dbReference type="GO" id="GO:0043565">
    <property type="term" value="F:sequence-specific DNA binding"/>
    <property type="evidence" value="ECO:0007669"/>
    <property type="project" value="TreeGrafter"/>
</dbReference>
<proteinExistence type="predicted"/>
<dbReference type="InterPro" id="IPR052715">
    <property type="entry name" value="RAYT_transposase"/>
</dbReference>
<dbReference type="SMART" id="SM01321">
    <property type="entry name" value="Y1_Tnp"/>
    <property type="match status" value="1"/>
</dbReference>